<dbReference type="Proteomes" id="UP001304298">
    <property type="component" value="Unassembled WGS sequence"/>
</dbReference>
<comment type="caution">
    <text evidence="3">The sequence shown here is derived from an EMBL/GenBank/DDBJ whole genome shotgun (WGS) entry which is preliminary data.</text>
</comment>
<keyword evidence="2" id="KW-0812">Transmembrane</keyword>
<feature type="compositionally biased region" description="Low complexity" evidence="1">
    <location>
        <begin position="320"/>
        <end position="350"/>
    </location>
</feature>
<proteinExistence type="predicted"/>
<evidence type="ECO:0008006" key="5">
    <source>
        <dbReference type="Google" id="ProtNLM"/>
    </source>
</evidence>
<feature type="transmembrane region" description="Helical" evidence="2">
    <location>
        <begin position="61"/>
        <end position="82"/>
    </location>
</feature>
<feature type="region of interest" description="Disordered" evidence="1">
    <location>
        <begin position="308"/>
        <end position="352"/>
    </location>
</feature>
<reference evidence="3 4" key="1">
    <citation type="submission" date="2023-12" db="EMBL/GenBank/DDBJ databases">
        <title>Amycolatopsis sp. V23-08.</title>
        <authorList>
            <person name="Somphong A."/>
        </authorList>
    </citation>
    <scope>NUCLEOTIDE SEQUENCE [LARGE SCALE GENOMIC DNA]</scope>
    <source>
        <strain evidence="3 4">V23-08</strain>
    </source>
</reference>
<keyword evidence="2" id="KW-1133">Transmembrane helix</keyword>
<name>A0ABU5QZ16_9PSEU</name>
<evidence type="ECO:0000256" key="2">
    <source>
        <dbReference type="SAM" id="Phobius"/>
    </source>
</evidence>
<protein>
    <recommendedName>
        <fullName evidence="5">CU044_5270 family protein</fullName>
    </recommendedName>
</protein>
<organism evidence="3 4">
    <name type="scientific">Amycolatopsis heterodermiae</name>
    <dbReference type="NCBI Taxonomy" id="3110235"/>
    <lineage>
        <taxon>Bacteria</taxon>
        <taxon>Bacillati</taxon>
        <taxon>Actinomycetota</taxon>
        <taxon>Actinomycetes</taxon>
        <taxon>Pseudonocardiales</taxon>
        <taxon>Pseudonocardiaceae</taxon>
        <taxon>Amycolatopsis</taxon>
    </lineage>
</organism>
<evidence type="ECO:0000313" key="3">
    <source>
        <dbReference type="EMBL" id="MEA5359167.1"/>
    </source>
</evidence>
<dbReference type="EMBL" id="JAYFSI010000001">
    <property type="protein sequence ID" value="MEA5359167.1"/>
    <property type="molecule type" value="Genomic_DNA"/>
</dbReference>
<gene>
    <name evidence="3" type="ORF">VA596_06430</name>
</gene>
<evidence type="ECO:0000313" key="4">
    <source>
        <dbReference type="Proteomes" id="UP001304298"/>
    </source>
</evidence>
<evidence type="ECO:0000256" key="1">
    <source>
        <dbReference type="SAM" id="MobiDB-lite"/>
    </source>
</evidence>
<keyword evidence="4" id="KW-1185">Reference proteome</keyword>
<accession>A0ABU5QZ16</accession>
<keyword evidence="2" id="KW-0472">Membrane</keyword>
<dbReference type="RefSeq" id="WP_323324394.1">
    <property type="nucleotide sequence ID" value="NZ_JAYFSI010000001.1"/>
</dbReference>
<sequence>MTEDNVRKIWSDAELDAALTDLHSDVGDDDGLVFARASLLAAAGAEPEEPPKPRRSGSWRWIAVAAAVVTLAGGFAVAAEVLSPGAPAPVHPAATAPDLDRPLAPGEYHYSRQEYWYPVGNSSHVAYVQQKVELWVPADPAGTWHRRRGLTGRVVGHLTDDDRAKIVPMSEADEYGLGGVFPSPGGRPVLWQTPDARFLESLTPDETALSARLAGTSLYPAEQLRQAASALTPGFPAKDVRVALCKALASLGGIQAYPDPVQAPDGRQSLAFLAPSTQDTLYVDPATFVAIAITPYAPLLHQYPVGGPTTETVKPPTPLSTPVSVTTPESFPKTTTPLSPPSSSDQQPPTMFYFAITHGSS</sequence>